<dbReference type="PANTHER" id="PTHR43142">
    <property type="entry name" value="CARBOXYLIC ESTER HYDROLASE"/>
    <property type="match status" value="1"/>
</dbReference>
<name>A0A7F5R6Y9_AGRPL</name>
<dbReference type="Gene3D" id="3.40.50.1820">
    <property type="entry name" value="alpha/beta hydrolase"/>
    <property type="match status" value="1"/>
</dbReference>
<evidence type="ECO:0000256" key="3">
    <source>
        <dbReference type="ARBA" id="ARBA00022801"/>
    </source>
</evidence>
<feature type="domain" description="Carboxylesterase type B" evidence="8">
    <location>
        <begin position="45"/>
        <end position="562"/>
    </location>
</feature>
<sequence>MGKNILKEKCLFNNVTKYLIFLLIIVIALCVIPLIGRADKVNEVFVNVEQGNLRGKQEIGITGNKYYSFKGIPYAKPPLGTLRFKAPQPPESWTGIRDATVHRSICFQHWPISAEPAENESEDCLYINVYTPEDPNNSANKLKPVMFWIHGGAFLAGSGNSESFGPDYLVQENIILVTFNYRLGIFGFLRVDDPNIEIPGNAAMKDMVMALKWTKSNIAYFGGDPGNITVVGQSAGGAAAHLLTLSPLASGLFKRAIIESGTGLAIWSIVSPETKSLREVAKTLNMAQNSERQIVEELYKLSDKDVVGAQKQVNYIPGDPTIFGPTVEKSSNETAFISDHPLNIIRSGNYNKMPTMFGYVSREGMFFKRNGLNYLTRDIEDLIPFDWGIPQGSSKSKELAEQIAKFYYYGEKPTEDNVDVTYTLLSDTYFVNSMYQSMREQLKVSDEKVYLYRFSVDGRNNLSKKRNNITLPGACHGDTNSYRFSGGRTAPEVIPNSVEDLTIKRFVKLCANFVKYGDPTFGQKTNLINIKWDPISEEEFTFLELGENLSLGVNADIHRQKFWDELRQSAEN</sequence>
<dbReference type="Proteomes" id="UP000192223">
    <property type="component" value="Unplaced"/>
</dbReference>
<proteinExistence type="inferred from homology"/>
<dbReference type="PROSITE" id="PS00122">
    <property type="entry name" value="CARBOXYLESTERASE_B_1"/>
    <property type="match status" value="1"/>
</dbReference>
<dbReference type="KEGG" id="apln:108733356"/>
<keyword evidence="7" id="KW-0812">Transmembrane</keyword>
<keyword evidence="9" id="KW-1185">Reference proteome</keyword>
<dbReference type="GeneID" id="108733356"/>
<evidence type="ECO:0000256" key="5">
    <source>
        <dbReference type="ARBA" id="ARBA00023180"/>
    </source>
</evidence>
<keyword evidence="7" id="KW-1133">Transmembrane helix</keyword>
<dbReference type="OrthoDB" id="19653at2759"/>
<evidence type="ECO:0000256" key="1">
    <source>
        <dbReference type="ARBA" id="ARBA00005964"/>
    </source>
</evidence>
<dbReference type="EC" id="3.1.1.-" evidence="6"/>
<dbReference type="InterPro" id="IPR019826">
    <property type="entry name" value="Carboxylesterase_B_AS"/>
</dbReference>
<dbReference type="InterPro" id="IPR019819">
    <property type="entry name" value="Carboxylesterase_B_CS"/>
</dbReference>
<feature type="transmembrane region" description="Helical" evidence="7">
    <location>
        <begin position="18"/>
        <end position="36"/>
    </location>
</feature>
<evidence type="ECO:0000259" key="8">
    <source>
        <dbReference type="Pfam" id="PF00135"/>
    </source>
</evidence>
<dbReference type="InterPro" id="IPR002018">
    <property type="entry name" value="CarbesteraseB"/>
</dbReference>
<keyword evidence="4" id="KW-1015">Disulfide bond</keyword>
<dbReference type="InParanoid" id="A0A7F5R6Y9"/>
<gene>
    <name evidence="10" type="primary">LOC108733356</name>
</gene>
<dbReference type="GO" id="GO:0052689">
    <property type="term" value="F:carboxylic ester hydrolase activity"/>
    <property type="evidence" value="ECO:0007669"/>
    <property type="project" value="UniProtKB-KW"/>
</dbReference>
<evidence type="ECO:0000256" key="7">
    <source>
        <dbReference type="SAM" id="Phobius"/>
    </source>
</evidence>
<evidence type="ECO:0000256" key="4">
    <source>
        <dbReference type="ARBA" id="ARBA00023157"/>
    </source>
</evidence>
<evidence type="ECO:0000313" key="9">
    <source>
        <dbReference type="Proteomes" id="UP000192223"/>
    </source>
</evidence>
<comment type="similarity">
    <text evidence="1 6">Belongs to the type-B carboxylesterase/lipase family.</text>
</comment>
<keyword evidence="7" id="KW-0472">Membrane</keyword>
<dbReference type="SUPFAM" id="SSF53474">
    <property type="entry name" value="alpha/beta-Hydrolases"/>
    <property type="match status" value="1"/>
</dbReference>
<dbReference type="PROSITE" id="PS00941">
    <property type="entry name" value="CARBOXYLESTERASE_B_2"/>
    <property type="match status" value="1"/>
</dbReference>
<dbReference type="InterPro" id="IPR029058">
    <property type="entry name" value="AB_hydrolase_fold"/>
</dbReference>
<dbReference type="Pfam" id="PF00135">
    <property type="entry name" value="COesterase"/>
    <property type="match status" value="1"/>
</dbReference>
<keyword evidence="5" id="KW-0325">Glycoprotein</keyword>
<keyword evidence="2" id="KW-0719">Serine esterase</keyword>
<evidence type="ECO:0000256" key="6">
    <source>
        <dbReference type="RuleBase" id="RU361235"/>
    </source>
</evidence>
<dbReference type="AlphaFoldDB" id="A0A7F5R6Y9"/>
<protein>
    <recommendedName>
        <fullName evidence="6">Carboxylic ester hydrolase</fullName>
        <ecNumber evidence="6">3.1.1.-</ecNumber>
    </recommendedName>
</protein>
<evidence type="ECO:0000256" key="2">
    <source>
        <dbReference type="ARBA" id="ARBA00022487"/>
    </source>
</evidence>
<dbReference type="RefSeq" id="XP_025831727.1">
    <property type="nucleotide sequence ID" value="XM_025975942.1"/>
</dbReference>
<reference evidence="10" key="1">
    <citation type="submission" date="2025-08" db="UniProtKB">
        <authorList>
            <consortium name="RefSeq"/>
        </authorList>
    </citation>
    <scope>IDENTIFICATION</scope>
    <source>
        <tissue evidence="10">Entire body</tissue>
    </source>
</reference>
<dbReference type="PANTHER" id="PTHR43142:SF1">
    <property type="entry name" value="CARBOXYLIC ESTER HYDROLASE"/>
    <property type="match status" value="1"/>
</dbReference>
<accession>A0A7F5R6Y9</accession>
<keyword evidence="3 6" id="KW-0378">Hydrolase</keyword>
<organism evidence="9 10">
    <name type="scientific">Agrilus planipennis</name>
    <name type="common">Emerald ash borer</name>
    <name type="synonym">Agrilus marcopoli</name>
    <dbReference type="NCBI Taxonomy" id="224129"/>
    <lineage>
        <taxon>Eukaryota</taxon>
        <taxon>Metazoa</taxon>
        <taxon>Ecdysozoa</taxon>
        <taxon>Arthropoda</taxon>
        <taxon>Hexapoda</taxon>
        <taxon>Insecta</taxon>
        <taxon>Pterygota</taxon>
        <taxon>Neoptera</taxon>
        <taxon>Endopterygota</taxon>
        <taxon>Coleoptera</taxon>
        <taxon>Polyphaga</taxon>
        <taxon>Elateriformia</taxon>
        <taxon>Buprestoidea</taxon>
        <taxon>Buprestidae</taxon>
        <taxon>Agrilinae</taxon>
        <taxon>Agrilus</taxon>
    </lineage>
</organism>
<evidence type="ECO:0000313" key="10">
    <source>
        <dbReference type="RefSeq" id="XP_025831727.1"/>
    </source>
</evidence>